<dbReference type="Pfam" id="PF12771">
    <property type="entry name" value="SusD-like_2"/>
    <property type="match status" value="1"/>
</dbReference>
<dbReference type="InterPro" id="IPR011990">
    <property type="entry name" value="TPR-like_helical_dom_sf"/>
</dbReference>
<gene>
    <name evidence="1" type="ORF">P0Y49_22325</name>
</gene>
<dbReference type="EMBL" id="CP119313">
    <property type="protein sequence ID" value="WEK19513.1"/>
    <property type="molecule type" value="Genomic_DNA"/>
</dbReference>
<keyword evidence="1" id="KW-0449">Lipoprotein</keyword>
<dbReference type="SUPFAM" id="SSF48452">
    <property type="entry name" value="TPR-like"/>
    <property type="match status" value="1"/>
</dbReference>
<dbReference type="Gene3D" id="1.25.40.390">
    <property type="match status" value="1"/>
</dbReference>
<name>A0AAJ5W944_9SPHI</name>
<organism evidence="1 2">
    <name type="scientific">Candidatus Pedobacter colombiensis</name>
    <dbReference type="NCBI Taxonomy" id="3121371"/>
    <lineage>
        <taxon>Bacteria</taxon>
        <taxon>Pseudomonadati</taxon>
        <taxon>Bacteroidota</taxon>
        <taxon>Sphingobacteriia</taxon>
        <taxon>Sphingobacteriales</taxon>
        <taxon>Sphingobacteriaceae</taxon>
        <taxon>Pedobacter</taxon>
    </lineage>
</organism>
<sequence length="529" mass="59762">MKKIIYSCFIILGLIGSAGCKKWLDVNRNPNGPEEVSANLYLAPMLYYVVQGEQWDGRFVGKYIQNWSDNTDKDTWDTMGFQPPPVDNGGETWKLTYYFLGKNLEDMMRIAETEQRWDILGVGYILKAIGFQRSTDMYGELVIKQMGETERTSFDYDSQEYAYGEIRRLLDLAIVNLQRTDGVVSKSYLAKGDLVYNGAKEQWLKFAYGMMALNLSHLTNGKSGYDGDKIIDYVNKSFVGNVDNALYGFGGLTSALSNFYGQRRGNMNTFRHTEFVVSLLNGTAFSGVVDPRLSRMLWPSPSGNYKGLQPTFTPASTIPVVADRPLSFFNTSGNVVIASQGRYLFDDVAKVPLMTYSQLQFVKAEAALRKGYRDVAMDAYKKGIDAHIDFVNTTNARVPTGTATQITAQEKTAYMGNANVVPLTDAELTLSHILCQKYIAQFGWAFLETWTDLRRFHYTDLDPQGRGTQVFRGFAPPDVTRLYADNLGKVVYRMKPRYASEYVWNRNALDKIGGLNLDFTTYPLWFVNP</sequence>
<evidence type="ECO:0000313" key="2">
    <source>
        <dbReference type="Proteomes" id="UP001214530"/>
    </source>
</evidence>
<proteinExistence type="predicted"/>
<dbReference type="Proteomes" id="UP001214530">
    <property type="component" value="Chromosome"/>
</dbReference>
<dbReference type="InterPro" id="IPR041662">
    <property type="entry name" value="SusD-like_2"/>
</dbReference>
<evidence type="ECO:0000313" key="1">
    <source>
        <dbReference type="EMBL" id="WEK19513.1"/>
    </source>
</evidence>
<reference evidence="1" key="1">
    <citation type="submission" date="2023-03" db="EMBL/GenBank/DDBJ databases">
        <title>Andean soil-derived lignocellulolytic bacterial consortium as a source of novel taxa and putative plastic-active enzymes.</title>
        <authorList>
            <person name="Diaz-Garcia L."/>
            <person name="Chuvochina M."/>
            <person name="Feuerriegel G."/>
            <person name="Bunk B."/>
            <person name="Sproer C."/>
            <person name="Streit W.R."/>
            <person name="Rodriguez L.M."/>
            <person name="Overmann J."/>
            <person name="Jimenez D.J."/>
        </authorList>
    </citation>
    <scope>NUCLEOTIDE SEQUENCE</scope>
    <source>
        <strain evidence="1">MAG 3858</strain>
    </source>
</reference>
<protein>
    <submittedName>
        <fullName evidence="1">SusD/RagB family nutrient-binding outer membrane lipoprotein</fullName>
    </submittedName>
</protein>
<dbReference type="AlphaFoldDB" id="A0AAJ5W944"/>
<dbReference type="PROSITE" id="PS51257">
    <property type="entry name" value="PROKAR_LIPOPROTEIN"/>
    <property type="match status" value="1"/>
</dbReference>
<accession>A0AAJ5W944</accession>